<dbReference type="GO" id="GO:0008233">
    <property type="term" value="F:peptidase activity"/>
    <property type="evidence" value="ECO:0007669"/>
    <property type="project" value="InterPro"/>
</dbReference>
<comment type="similarity">
    <text evidence="1">Belongs to the peptidase S33 family.</text>
</comment>
<dbReference type="Proteomes" id="UP000034182">
    <property type="component" value="Unassembled WGS sequence"/>
</dbReference>
<dbReference type="PRINTS" id="PR00793">
    <property type="entry name" value="PROAMNOPTASE"/>
</dbReference>
<dbReference type="SUPFAM" id="SSF53474">
    <property type="entry name" value="alpha/beta-Hydrolases"/>
    <property type="match status" value="1"/>
</dbReference>
<dbReference type="InterPro" id="IPR000073">
    <property type="entry name" value="AB_hydrolase_1"/>
</dbReference>
<evidence type="ECO:0000256" key="2">
    <source>
        <dbReference type="ARBA" id="ARBA00022801"/>
    </source>
</evidence>
<feature type="region of interest" description="Disordered" evidence="3">
    <location>
        <begin position="49"/>
        <end position="71"/>
    </location>
</feature>
<dbReference type="AlphaFoldDB" id="A0A0G2GUZ7"/>
<comment type="caution">
    <text evidence="5">The sequence shown here is derived from an EMBL/GenBank/DDBJ whole genome shotgun (WGS) entry which is preliminary data.</text>
</comment>
<reference evidence="5 6" key="2">
    <citation type="submission" date="2015-05" db="EMBL/GenBank/DDBJ databases">
        <title>Distinctive expansion of gene families associated with plant cell wall degradation and secondary metabolism in the genomes of grapevine trunk pathogens.</title>
        <authorList>
            <person name="Lawrence D.P."/>
            <person name="Travadon R."/>
            <person name="Rolshausen P.E."/>
            <person name="Baumgartner K."/>
        </authorList>
    </citation>
    <scope>NUCLEOTIDE SEQUENCE [LARGE SCALE GENOMIC DNA]</scope>
    <source>
        <strain evidence="5">DS831</strain>
    </source>
</reference>
<keyword evidence="2" id="KW-0378">Hydrolase</keyword>
<sequence>MIKISPAKIIEQRSHIVPGKLKITEYFFEVPTHWHKPDSRPLRLFARSARKAEKPIDPTTTSSDSDAADEEAKKQQQLPWLLFLQGGPGFGCRSPQDVGWTQQALDRGYQVLMLDQRGTGLSSPVSASTLGLRGDDSTQAAYLKSFRADSIVRDAEAVRLALTEGWPEEKRKWSVAGQSFGGFCITTYLSFYPEGLREAFYFGGLPPLVEEPDQVYRRTFAKLRERNEAYYRKYPEDVKRVRDVVKLLKRFGDSTVRLSGEGSLSARRFMQLGINFGFHGGFDMIHDIVLRCSNDLAVFGHLTRPTTSLIEQTMPFDDHIIYAILHEPIYCQGKPANWSAHRVQQTLDDFSLDKPSDSDSASSSPLFFTGEMVFPWMLTDYTELRALAAVAEKLAADADWPTLYDEEQLARNEVPAYAAVYMEDMYVDFGFSMETAGKIKGCKTFVTNVMYHDAVRSRMDEVWRNVWALRDDVID</sequence>
<dbReference type="EMBL" id="LAQI01000026">
    <property type="protein sequence ID" value="KKY27083.1"/>
    <property type="molecule type" value="Genomic_DNA"/>
</dbReference>
<dbReference type="Pfam" id="PF00561">
    <property type="entry name" value="Abhydrolase_1"/>
    <property type="match status" value="1"/>
</dbReference>
<gene>
    <name evidence="5" type="ORF">UCDDS831_g00942</name>
</gene>
<dbReference type="InterPro" id="IPR002410">
    <property type="entry name" value="Peptidase_S33"/>
</dbReference>
<dbReference type="PANTHER" id="PTHR43248:SF2">
    <property type="entry name" value="PROLYL AMINOPEPTIDASE"/>
    <property type="match status" value="1"/>
</dbReference>
<reference evidence="5 6" key="1">
    <citation type="submission" date="2015-03" db="EMBL/GenBank/DDBJ databases">
        <authorList>
            <person name="Morales-Cruz A."/>
            <person name="Amrine K.C."/>
            <person name="Cantu D."/>
        </authorList>
    </citation>
    <scope>NUCLEOTIDE SEQUENCE [LARGE SCALE GENOMIC DNA]</scope>
    <source>
        <strain evidence="5">DS831</strain>
    </source>
</reference>
<evidence type="ECO:0000259" key="4">
    <source>
        <dbReference type="Pfam" id="PF00561"/>
    </source>
</evidence>
<protein>
    <submittedName>
        <fullName evidence="5">Putative proline iminopeptidase</fullName>
    </submittedName>
</protein>
<evidence type="ECO:0000256" key="1">
    <source>
        <dbReference type="ARBA" id="ARBA00010088"/>
    </source>
</evidence>
<evidence type="ECO:0000313" key="6">
    <source>
        <dbReference type="Proteomes" id="UP000034182"/>
    </source>
</evidence>
<name>A0A0G2GUZ7_9PEZI</name>
<accession>A0A0G2GUZ7</accession>
<proteinExistence type="inferred from homology"/>
<organism evidence="5 6">
    <name type="scientific">Diplodia seriata</name>
    <dbReference type="NCBI Taxonomy" id="420778"/>
    <lineage>
        <taxon>Eukaryota</taxon>
        <taxon>Fungi</taxon>
        <taxon>Dikarya</taxon>
        <taxon>Ascomycota</taxon>
        <taxon>Pezizomycotina</taxon>
        <taxon>Dothideomycetes</taxon>
        <taxon>Dothideomycetes incertae sedis</taxon>
        <taxon>Botryosphaeriales</taxon>
        <taxon>Botryosphaeriaceae</taxon>
        <taxon>Diplodia</taxon>
    </lineage>
</organism>
<dbReference type="Gene3D" id="3.40.50.1820">
    <property type="entry name" value="alpha/beta hydrolase"/>
    <property type="match status" value="1"/>
</dbReference>
<evidence type="ECO:0000256" key="3">
    <source>
        <dbReference type="SAM" id="MobiDB-lite"/>
    </source>
</evidence>
<dbReference type="InterPro" id="IPR029058">
    <property type="entry name" value="AB_hydrolase_fold"/>
</dbReference>
<dbReference type="GO" id="GO:0006508">
    <property type="term" value="P:proteolysis"/>
    <property type="evidence" value="ECO:0007669"/>
    <property type="project" value="InterPro"/>
</dbReference>
<feature type="domain" description="AB hydrolase-1" evidence="4">
    <location>
        <begin position="79"/>
        <end position="258"/>
    </location>
</feature>
<dbReference type="PANTHER" id="PTHR43248">
    <property type="entry name" value="2-SUCCINYL-6-HYDROXY-2,4-CYCLOHEXADIENE-1-CARBOXYLATE SYNTHASE"/>
    <property type="match status" value="1"/>
</dbReference>
<dbReference type="InterPro" id="IPR051601">
    <property type="entry name" value="Serine_prot/Carboxylest_S33"/>
</dbReference>
<evidence type="ECO:0000313" key="5">
    <source>
        <dbReference type="EMBL" id="KKY27083.1"/>
    </source>
</evidence>